<evidence type="ECO:0000256" key="1">
    <source>
        <dbReference type="ARBA" id="ARBA00004651"/>
    </source>
</evidence>
<accession>A0A0N8GMD6</accession>
<feature type="transmembrane region" description="Helical" evidence="5">
    <location>
        <begin position="181"/>
        <end position="202"/>
    </location>
</feature>
<dbReference type="PANTHER" id="PTHR23526">
    <property type="entry name" value="INTEGRAL MEMBRANE TRANSPORT PROTEIN-RELATED"/>
    <property type="match status" value="1"/>
</dbReference>
<evidence type="ECO:0000313" key="7">
    <source>
        <dbReference type="EMBL" id="KPL75002.1"/>
    </source>
</evidence>
<evidence type="ECO:0000313" key="8">
    <source>
        <dbReference type="Proteomes" id="UP000050514"/>
    </source>
</evidence>
<gene>
    <name evidence="7" type="ORF">AC812_10885</name>
</gene>
<feature type="transmembrane region" description="Helical" evidence="5">
    <location>
        <begin position="270"/>
        <end position="292"/>
    </location>
</feature>
<feature type="transmembrane region" description="Helical" evidence="5">
    <location>
        <begin position="115"/>
        <end position="136"/>
    </location>
</feature>
<feature type="transmembrane region" description="Helical" evidence="5">
    <location>
        <begin position="304"/>
        <end position="320"/>
    </location>
</feature>
<keyword evidence="3 5" id="KW-1133">Transmembrane helix</keyword>
<dbReference type="InterPro" id="IPR052528">
    <property type="entry name" value="Sugar_transport-like"/>
</dbReference>
<evidence type="ECO:0000256" key="4">
    <source>
        <dbReference type="ARBA" id="ARBA00023136"/>
    </source>
</evidence>
<keyword evidence="8" id="KW-1185">Reference proteome</keyword>
<dbReference type="EMBL" id="LGHJ01000016">
    <property type="protein sequence ID" value="KPL75002.1"/>
    <property type="molecule type" value="Genomic_DNA"/>
</dbReference>
<dbReference type="GO" id="GO:0005886">
    <property type="term" value="C:plasma membrane"/>
    <property type="evidence" value="ECO:0007669"/>
    <property type="project" value="UniProtKB-SubCell"/>
</dbReference>
<dbReference type="PANTHER" id="PTHR23526:SF2">
    <property type="entry name" value="MAJOR FACILITATOR SUPERFAMILY (MFS) PROFILE DOMAIN-CONTAINING PROTEIN"/>
    <property type="match status" value="1"/>
</dbReference>
<sequence length="425" mass="46688">MVNLKRYFSNPAELDKVQSKNFTNVQIDAIGVGLANAAAPFLPVFLTRLGASSYEIGLLTSMPALAGLILAIPMGQFLQNQKKIIPWFSLARLGVIMSYALTGALAFLLQGQPLITGILVVWALATIPQTLLNISFSVVMNAVAGPNLRYELMTRRWSILGVTTAVAVFVIGQFLDRIAFPTNFQVIFIFLSVGGLISYYFSSHIQLPDFQKPSQIGKKPFQQTIGEYLTLISREKPFQSFVIKRFVFLSGAALTLPLFPLYFVREVQASNSWIATINTAQTAIVIVGYFFWTQQSRRRGSRNVLLWTTFGAAIYPILVASTHNVVLITLFAGINGIFQAGLNLVFFDELMKTVPTEYSATFVSIAQGLQYVSSILSPLIGTAIADLAGIGVALIVGGALQLIGFLMFWRNRQLTFIHAQPPQAI</sequence>
<feature type="domain" description="Major facilitator superfamily (MFS) profile" evidence="6">
    <location>
        <begin position="187"/>
        <end position="425"/>
    </location>
</feature>
<dbReference type="SUPFAM" id="SSF103473">
    <property type="entry name" value="MFS general substrate transporter"/>
    <property type="match status" value="1"/>
</dbReference>
<dbReference type="InterPro" id="IPR020846">
    <property type="entry name" value="MFS_dom"/>
</dbReference>
<evidence type="ECO:0000256" key="5">
    <source>
        <dbReference type="SAM" id="Phobius"/>
    </source>
</evidence>
<feature type="transmembrane region" description="Helical" evidence="5">
    <location>
        <begin position="246"/>
        <end position="264"/>
    </location>
</feature>
<dbReference type="Proteomes" id="UP000050514">
    <property type="component" value="Unassembled WGS sequence"/>
</dbReference>
<feature type="transmembrane region" description="Helical" evidence="5">
    <location>
        <begin position="326"/>
        <end position="346"/>
    </location>
</feature>
<name>A0A0N8GMD6_9CHLR</name>
<protein>
    <recommendedName>
        <fullName evidence="6">Major facilitator superfamily (MFS) profile domain-containing protein</fullName>
    </recommendedName>
</protein>
<proteinExistence type="predicted"/>
<dbReference type="InterPro" id="IPR011701">
    <property type="entry name" value="MFS"/>
</dbReference>
<feature type="transmembrane region" description="Helical" evidence="5">
    <location>
        <begin position="56"/>
        <end position="78"/>
    </location>
</feature>
<evidence type="ECO:0000256" key="3">
    <source>
        <dbReference type="ARBA" id="ARBA00022989"/>
    </source>
</evidence>
<dbReference type="STRING" id="360411.AC812_10885"/>
<dbReference type="Pfam" id="PF07690">
    <property type="entry name" value="MFS_1"/>
    <property type="match status" value="1"/>
</dbReference>
<evidence type="ECO:0000256" key="2">
    <source>
        <dbReference type="ARBA" id="ARBA00022692"/>
    </source>
</evidence>
<dbReference type="AlphaFoldDB" id="A0A0N8GMD6"/>
<feature type="transmembrane region" description="Helical" evidence="5">
    <location>
        <begin position="157"/>
        <end position="175"/>
    </location>
</feature>
<feature type="transmembrane region" description="Helical" evidence="5">
    <location>
        <begin position="90"/>
        <end position="109"/>
    </location>
</feature>
<comment type="caution">
    <text evidence="7">The sequence shown here is derived from an EMBL/GenBank/DDBJ whole genome shotgun (WGS) entry which is preliminary data.</text>
</comment>
<dbReference type="GO" id="GO:0022857">
    <property type="term" value="F:transmembrane transporter activity"/>
    <property type="evidence" value="ECO:0007669"/>
    <property type="project" value="InterPro"/>
</dbReference>
<dbReference type="Gene3D" id="1.20.1250.20">
    <property type="entry name" value="MFS general substrate transporter like domains"/>
    <property type="match status" value="2"/>
</dbReference>
<feature type="transmembrane region" description="Helical" evidence="5">
    <location>
        <begin position="387"/>
        <end position="409"/>
    </location>
</feature>
<dbReference type="PROSITE" id="PS50850">
    <property type="entry name" value="MFS"/>
    <property type="match status" value="1"/>
</dbReference>
<evidence type="ECO:0000259" key="6">
    <source>
        <dbReference type="PROSITE" id="PS50850"/>
    </source>
</evidence>
<dbReference type="InterPro" id="IPR036259">
    <property type="entry name" value="MFS_trans_sf"/>
</dbReference>
<comment type="subcellular location">
    <subcellularLocation>
        <location evidence="1">Cell membrane</location>
        <topology evidence="1">Multi-pass membrane protein</topology>
    </subcellularLocation>
</comment>
<reference evidence="7 8" key="1">
    <citation type="submission" date="2015-07" db="EMBL/GenBank/DDBJ databases">
        <title>Draft genome of Bellilinea caldifistulae DSM 17877.</title>
        <authorList>
            <person name="Hemp J."/>
            <person name="Ward L.M."/>
            <person name="Pace L.A."/>
            <person name="Fischer W.W."/>
        </authorList>
    </citation>
    <scope>NUCLEOTIDE SEQUENCE [LARGE SCALE GENOMIC DNA]</scope>
    <source>
        <strain evidence="7 8">GOMI-1</strain>
    </source>
</reference>
<feature type="transmembrane region" description="Helical" evidence="5">
    <location>
        <begin position="358"/>
        <end position="381"/>
    </location>
</feature>
<keyword evidence="2 5" id="KW-0812">Transmembrane</keyword>
<organism evidence="7 8">
    <name type="scientific">Bellilinea caldifistulae</name>
    <dbReference type="NCBI Taxonomy" id="360411"/>
    <lineage>
        <taxon>Bacteria</taxon>
        <taxon>Bacillati</taxon>
        <taxon>Chloroflexota</taxon>
        <taxon>Anaerolineae</taxon>
        <taxon>Anaerolineales</taxon>
        <taxon>Anaerolineaceae</taxon>
        <taxon>Bellilinea</taxon>
    </lineage>
</organism>
<keyword evidence="4 5" id="KW-0472">Membrane</keyword>